<dbReference type="GeneID" id="28769381"/>
<dbReference type="Gene3D" id="3.30.710.10">
    <property type="entry name" value="Potassium Channel Kv1.1, Chain A"/>
    <property type="match status" value="1"/>
</dbReference>
<feature type="compositionally biased region" description="Basic and acidic residues" evidence="1">
    <location>
        <begin position="373"/>
        <end position="385"/>
    </location>
</feature>
<dbReference type="Proteomes" id="UP000077069">
    <property type="component" value="Unassembled WGS sequence"/>
</dbReference>
<accession>A0A177C045</accession>
<feature type="region of interest" description="Disordered" evidence="1">
    <location>
        <begin position="1"/>
        <end position="33"/>
    </location>
</feature>
<organism evidence="2 3">
    <name type="scientific">Paraphaeosphaeria sporulosa</name>
    <dbReference type="NCBI Taxonomy" id="1460663"/>
    <lineage>
        <taxon>Eukaryota</taxon>
        <taxon>Fungi</taxon>
        <taxon>Dikarya</taxon>
        <taxon>Ascomycota</taxon>
        <taxon>Pezizomycotina</taxon>
        <taxon>Dothideomycetes</taxon>
        <taxon>Pleosporomycetidae</taxon>
        <taxon>Pleosporales</taxon>
        <taxon>Massarineae</taxon>
        <taxon>Didymosphaeriaceae</taxon>
        <taxon>Paraphaeosphaeria</taxon>
    </lineage>
</organism>
<feature type="compositionally biased region" description="Basic and acidic residues" evidence="1">
    <location>
        <begin position="475"/>
        <end position="492"/>
    </location>
</feature>
<name>A0A177C045_9PLEO</name>
<dbReference type="EMBL" id="KV441560">
    <property type="protein sequence ID" value="OAG00077.1"/>
    <property type="molecule type" value="Genomic_DNA"/>
</dbReference>
<feature type="compositionally biased region" description="Polar residues" evidence="1">
    <location>
        <begin position="1"/>
        <end position="27"/>
    </location>
</feature>
<evidence type="ECO:0008006" key="4">
    <source>
        <dbReference type="Google" id="ProtNLM"/>
    </source>
</evidence>
<dbReference type="OrthoDB" id="3794120at2759"/>
<keyword evidence="3" id="KW-1185">Reference proteome</keyword>
<reference evidence="2 3" key="1">
    <citation type="submission" date="2016-05" db="EMBL/GenBank/DDBJ databases">
        <title>Comparative analysis of secretome profiles of manganese(II)-oxidizing ascomycete fungi.</title>
        <authorList>
            <consortium name="DOE Joint Genome Institute"/>
            <person name="Zeiner C.A."/>
            <person name="Purvine S.O."/>
            <person name="Zink E.M."/>
            <person name="Wu S."/>
            <person name="Pasa-Tolic L."/>
            <person name="Chaput D.L."/>
            <person name="Haridas S."/>
            <person name="Grigoriev I.V."/>
            <person name="Santelli C.M."/>
            <person name="Hansel C.M."/>
        </authorList>
    </citation>
    <scope>NUCLEOTIDE SEQUENCE [LARGE SCALE GENOMIC DNA]</scope>
    <source>
        <strain evidence="2 3">AP3s5-JAC2a</strain>
    </source>
</reference>
<sequence length="513" mass="56886">MKSLLTSNVTMISNERNATSQSTTSEESVPLAKRRRIEVPTKAESENDMHLSTPLSQGYNMDNAPQLHGAGVHAHHQAMSSDSDYPKAKEESKQDFALDMLQSPNIIITIECGVDLETHYHIPLFVLSAESQKQIEIFCQAEGLRKGYVGVKALRKRVKALYPLLELHAPHIRHTDRCREKAMALILEALNDFPIPMYQAGVAKRLAEATNSVFCKNDLWTKPPGKKLDKGLHPMNDIKGRLHHLQDIAVYTVLERLDVYLHDLKGLEKEEASKSAVKAAAQQRIILPSEDPATVEVLVEWLYKSKSTLTFTSVTHLYAIHSLADKLGITHLAAECMALLTSATSRILRRAKSEGVTLKDLLDVCTRGSAHQQSHDREPDAHSDTDLLSSPRVVGEVFKIALRTPDPPLVLQDLVANAIAESEDTALLNQLLPTMNLEMRGNVTVAMLHNIKSKREPSHPQAHSTASRSASVKPETSHEKSQRQDVKQERVSVHGPTNKTEMCNEEADTPAAT</sequence>
<feature type="region of interest" description="Disordered" evidence="1">
    <location>
        <begin position="454"/>
        <end position="513"/>
    </location>
</feature>
<gene>
    <name evidence="2" type="ORF">CC84DRAFT_359196</name>
</gene>
<dbReference type="InParanoid" id="A0A177C045"/>
<feature type="region of interest" description="Disordered" evidence="1">
    <location>
        <begin position="369"/>
        <end position="388"/>
    </location>
</feature>
<proteinExistence type="predicted"/>
<evidence type="ECO:0000313" key="2">
    <source>
        <dbReference type="EMBL" id="OAG00077.1"/>
    </source>
</evidence>
<dbReference type="InterPro" id="IPR011333">
    <property type="entry name" value="SKP1/BTB/POZ_sf"/>
</dbReference>
<feature type="compositionally biased region" description="Polar residues" evidence="1">
    <location>
        <begin position="461"/>
        <end position="470"/>
    </location>
</feature>
<feature type="compositionally biased region" description="Acidic residues" evidence="1">
    <location>
        <begin position="503"/>
        <end position="513"/>
    </location>
</feature>
<evidence type="ECO:0000256" key="1">
    <source>
        <dbReference type="SAM" id="MobiDB-lite"/>
    </source>
</evidence>
<dbReference type="AlphaFoldDB" id="A0A177C045"/>
<evidence type="ECO:0000313" key="3">
    <source>
        <dbReference type="Proteomes" id="UP000077069"/>
    </source>
</evidence>
<dbReference type="RefSeq" id="XP_018030442.1">
    <property type="nucleotide sequence ID" value="XM_018185895.1"/>
</dbReference>
<protein>
    <recommendedName>
        <fullName evidence="4">BTB domain-containing protein</fullName>
    </recommendedName>
</protein>